<name>A0A2T1DJ12_9CYAN</name>
<proteinExistence type="predicted"/>
<gene>
    <name evidence="2" type="ORF">C7B65_08285</name>
</gene>
<dbReference type="GO" id="GO:0006313">
    <property type="term" value="P:DNA transposition"/>
    <property type="evidence" value="ECO:0007669"/>
    <property type="project" value="InterPro"/>
</dbReference>
<keyword evidence="3" id="KW-1185">Reference proteome</keyword>
<dbReference type="GO" id="GO:0004803">
    <property type="term" value="F:transposase activity"/>
    <property type="evidence" value="ECO:0007669"/>
    <property type="project" value="InterPro"/>
</dbReference>
<dbReference type="PANTHER" id="PTHR33055">
    <property type="entry name" value="TRANSPOSASE FOR INSERTION SEQUENCE ELEMENT IS1111A"/>
    <property type="match status" value="1"/>
</dbReference>
<dbReference type="EMBL" id="PVWG01000006">
    <property type="protein sequence ID" value="PSB20424.1"/>
    <property type="molecule type" value="Genomic_DNA"/>
</dbReference>
<evidence type="ECO:0000313" key="3">
    <source>
        <dbReference type="Proteomes" id="UP000238634"/>
    </source>
</evidence>
<protein>
    <recommendedName>
        <fullName evidence="1">Transposase IS110-like N-terminal domain-containing protein</fullName>
    </recommendedName>
</protein>
<organism evidence="2 3">
    <name type="scientific">Phormidesmis priestleyi ULC007</name>
    <dbReference type="NCBI Taxonomy" id="1920490"/>
    <lineage>
        <taxon>Bacteria</taxon>
        <taxon>Bacillati</taxon>
        <taxon>Cyanobacteriota</taxon>
        <taxon>Cyanophyceae</taxon>
        <taxon>Leptolyngbyales</taxon>
        <taxon>Leptolyngbyaceae</taxon>
        <taxon>Phormidesmis</taxon>
    </lineage>
</organism>
<dbReference type="Proteomes" id="UP000238634">
    <property type="component" value="Unassembled WGS sequence"/>
</dbReference>
<evidence type="ECO:0000313" key="2">
    <source>
        <dbReference type="EMBL" id="PSB20424.1"/>
    </source>
</evidence>
<dbReference type="AlphaFoldDB" id="A0A2T1DJ12"/>
<dbReference type="InterPro" id="IPR002525">
    <property type="entry name" value="Transp_IS110-like_N"/>
</dbReference>
<dbReference type="Pfam" id="PF01548">
    <property type="entry name" value="DEDD_Tnp_IS110"/>
    <property type="match status" value="1"/>
</dbReference>
<dbReference type="STRING" id="1920490.GCA_001895925_04236"/>
<reference evidence="2 3" key="2">
    <citation type="submission" date="2018-03" db="EMBL/GenBank/DDBJ databases">
        <title>The ancient ancestry and fast evolution of plastids.</title>
        <authorList>
            <person name="Moore K.R."/>
            <person name="Magnabosco C."/>
            <person name="Momper L."/>
            <person name="Gold D.A."/>
            <person name="Bosak T."/>
            <person name="Fournier G.P."/>
        </authorList>
    </citation>
    <scope>NUCLEOTIDE SEQUENCE [LARGE SCALE GENOMIC DNA]</scope>
    <source>
        <strain evidence="2 3">ULC007</strain>
    </source>
</reference>
<accession>A0A2T1DJ12</accession>
<comment type="caution">
    <text evidence="2">The sequence shown here is derived from an EMBL/GenBank/DDBJ whole genome shotgun (WGS) entry which is preliminary data.</text>
</comment>
<evidence type="ECO:0000259" key="1">
    <source>
        <dbReference type="Pfam" id="PF01548"/>
    </source>
</evidence>
<sequence>MGLFQLGYPVGVINARQGRNFAKAANQLAKTDAADAAMLAGLGEARKPPIRSFASAAQAELQDWVTRRRQLVDILTQNKIACQDYGATLRRRSPFGRVAGAHQATR</sequence>
<dbReference type="PANTHER" id="PTHR33055:SF13">
    <property type="entry name" value="TRANSPOSASE"/>
    <property type="match status" value="1"/>
</dbReference>
<feature type="domain" description="Transposase IS110-like N-terminal" evidence="1">
    <location>
        <begin position="3"/>
        <end position="81"/>
    </location>
</feature>
<dbReference type="GO" id="GO:0003677">
    <property type="term" value="F:DNA binding"/>
    <property type="evidence" value="ECO:0007669"/>
    <property type="project" value="InterPro"/>
</dbReference>
<reference evidence="2 3" key="1">
    <citation type="submission" date="2018-02" db="EMBL/GenBank/DDBJ databases">
        <authorList>
            <person name="Cohen D.B."/>
            <person name="Kent A.D."/>
        </authorList>
    </citation>
    <scope>NUCLEOTIDE SEQUENCE [LARGE SCALE GENOMIC DNA]</scope>
    <source>
        <strain evidence="2 3">ULC007</strain>
    </source>
</reference>
<dbReference type="InterPro" id="IPR047650">
    <property type="entry name" value="Transpos_IS110"/>
</dbReference>